<dbReference type="AlphaFoldDB" id="A0A1Q9DR06"/>
<evidence type="ECO:0000313" key="2">
    <source>
        <dbReference type="EMBL" id="OLP97620.1"/>
    </source>
</evidence>
<organism evidence="2 3">
    <name type="scientific">Symbiodinium microadriaticum</name>
    <name type="common">Dinoflagellate</name>
    <name type="synonym">Zooxanthella microadriatica</name>
    <dbReference type="NCBI Taxonomy" id="2951"/>
    <lineage>
        <taxon>Eukaryota</taxon>
        <taxon>Sar</taxon>
        <taxon>Alveolata</taxon>
        <taxon>Dinophyceae</taxon>
        <taxon>Suessiales</taxon>
        <taxon>Symbiodiniaceae</taxon>
        <taxon>Symbiodinium</taxon>
    </lineage>
</organism>
<protein>
    <submittedName>
        <fullName evidence="2">Uncharacterized protein</fullName>
    </submittedName>
</protein>
<dbReference type="EMBL" id="LSRX01000427">
    <property type="protein sequence ID" value="OLP97620.1"/>
    <property type="molecule type" value="Genomic_DNA"/>
</dbReference>
<feature type="transmembrane region" description="Helical" evidence="1">
    <location>
        <begin position="47"/>
        <end position="69"/>
    </location>
</feature>
<sequence length="282" mass="30107">MLITALVEAQIVPQDQQPALEAALKPGGLADLLVGGMKLFTLAQENAWALVAVPCGELFLALTLGVLSCPSGLNTWLRADAVYSMLTLAGAWFANLHLEQVLVRVKEDPMGAVRRWQQAEAQHQTLSRRLEQTVPGVEFHAYQLGALGVVVAAVFLAVGLLNSIVGLFELLATLIAGCNILVVVASMAFLALRCAMLFGLLQVVGALLAPVPNGAAGVQRPLLESPIDPPCRTDFYLMARGSRRQAKPGTWCWAPSPNGLVERLVLLQRVPFLACYSGFSGA</sequence>
<proteinExistence type="predicted"/>
<keyword evidence="1" id="KW-0472">Membrane</keyword>
<accession>A0A1Q9DR06</accession>
<feature type="transmembrane region" description="Helical" evidence="1">
    <location>
        <begin position="141"/>
        <end position="161"/>
    </location>
</feature>
<evidence type="ECO:0000256" key="1">
    <source>
        <dbReference type="SAM" id="Phobius"/>
    </source>
</evidence>
<keyword evidence="1" id="KW-0812">Transmembrane</keyword>
<feature type="transmembrane region" description="Helical" evidence="1">
    <location>
        <begin position="168"/>
        <end position="192"/>
    </location>
</feature>
<gene>
    <name evidence="2" type="ORF">AK812_SmicGene20023</name>
</gene>
<name>A0A1Q9DR06_SYMMI</name>
<dbReference type="OrthoDB" id="10531395at2759"/>
<reference evidence="2 3" key="1">
    <citation type="submission" date="2016-02" db="EMBL/GenBank/DDBJ databases">
        <title>Genome analysis of coral dinoflagellate symbionts highlights evolutionary adaptations to a symbiotic lifestyle.</title>
        <authorList>
            <person name="Aranda M."/>
            <person name="Li Y."/>
            <person name="Liew Y.J."/>
            <person name="Baumgarten S."/>
            <person name="Simakov O."/>
            <person name="Wilson M."/>
            <person name="Piel J."/>
            <person name="Ashoor H."/>
            <person name="Bougouffa S."/>
            <person name="Bajic V.B."/>
            <person name="Ryu T."/>
            <person name="Ravasi T."/>
            <person name="Bayer T."/>
            <person name="Micklem G."/>
            <person name="Kim H."/>
            <person name="Bhak J."/>
            <person name="Lajeunesse T.C."/>
            <person name="Voolstra C.R."/>
        </authorList>
    </citation>
    <scope>NUCLEOTIDE SEQUENCE [LARGE SCALE GENOMIC DNA]</scope>
    <source>
        <strain evidence="2 3">CCMP2467</strain>
    </source>
</reference>
<comment type="caution">
    <text evidence="2">The sequence shown here is derived from an EMBL/GenBank/DDBJ whole genome shotgun (WGS) entry which is preliminary data.</text>
</comment>
<feature type="transmembrane region" description="Helical" evidence="1">
    <location>
        <begin position="81"/>
        <end position="98"/>
    </location>
</feature>
<dbReference type="Proteomes" id="UP000186817">
    <property type="component" value="Unassembled WGS sequence"/>
</dbReference>
<keyword evidence="3" id="KW-1185">Reference proteome</keyword>
<keyword evidence="1" id="KW-1133">Transmembrane helix</keyword>
<evidence type="ECO:0000313" key="3">
    <source>
        <dbReference type="Proteomes" id="UP000186817"/>
    </source>
</evidence>